<dbReference type="KEGG" id="sbat:G4Z16_31765"/>
<feature type="transmembrane region" description="Helical" evidence="5">
    <location>
        <begin position="14"/>
        <end position="32"/>
    </location>
</feature>
<keyword evidence="2 5" id="KW-0812">Transmembrane</keyword>
<dbReference type="SUPFAM" id="SSF103473">
    <property type="entry name" value="MFS general substrate transporter"/>
    <property type="match status" value="1"/>
</dbReference>
<gene>
    <name evidence="7" type="ORF">G4Z16_31765</name>
</gene>
<feature type="domain" description="Major facilitator superfamily (MFS) profile" evidence="6">
    <location>
        <begin position="19"/>
        <end position="405"/>
    </location>
</feature>
<dbReference type="RefSeq" id="WP_197354009.1">
    <property type="nucleotide sequence ID" value="NZ_CP048882.1"/>
</dbReference>
<evidence type="ECO:0000259" key="6">
    <source>
        <dbReference type="PROSITE" id="PS50850"/>
    </source>
</evidence>
<dbReference type="InterPro" id="IPR050382">
    <property type="entry name" value="MFS_Na/Anion_cotransporter"/>
</dbReference>
<sequence>MSALLGSAAPAKSAYRWVILGVLWLTLLVSYFDRVAIAAALPFMSKELHLSPAIGGLVTGALFLSYTAVLVPAGILCERFGQRRLIAVAIAWWTVFSVLTGAVAGSVVALVAVRFLMGAGEGIHPPPLWRTLSNWFGKGRRSQPLALMLTALTLGPALAPVVAFPIVSSLGWRWVFYLTVVPGVLTLLAVLLLLRDTPERRNLTQPRSVSVAPATKREWWVPHIWLTFAAFFFFGFVLYGLMGWLPTYLIEYRGLELSRAGVFSTSPYIAGTIGLILGAVLCERRFNHVRRRFISVTYLTTAACIAGTALAPSADLAGVMLTASGFFLYAGLGPFWSVPMDIVRPHEVGLWLGFINMGTQLSGFLGPILIGWLIGITGSFTPGLIAMVASLILAAVCLSLARATGPAPATPREAVAT</sequence>
<comment type="subcellular location">
    <subcellularLocation>
        <location evidence="1">Cell membrane</location>
        <topology evidence="1">Multi-pass membrane protein</topology>
    </subcellularLocation>
</comment>
<dbReference type="GO" id="GO:0022857">
    <property type="term" value="F:transmembrane transporter activity"/>
    <property type="evidence" value="ECO:0007669"/>
    <property type="project" value="InterPro"/>
</dbReference>
<dbReference type="PANTHER" id="PTHR11662:SF399">
    <property type="entry name" value="FI19708P1-RELATED"/>
    <property type="match status" value="1"/>
</dbReference>
<evidence type="ECO:0000256" key="1">
    <source>
        <dbReference type="ARBA" id="ARBA00004651"/>
    </source>
</evidence>
<dbReference type="InterPro" id="IPR020846">
    <property type="entry name" value="MFS_dom"/>
</dbReference>
<feature type="transmembrane region" description="Helical" evidence="5">
    <location>
        <begin position="145"/>
        <end position="168"/>
    </location>
</feature>
<keyword evidence="8" id="KW-1185">Reference proteome</keyword>
<evidence type="ECO:0000256" key="3">
    <source>
        <dbReference type="ARBA" id="ARBA00022989"/>
    </source>
</evidence>
<dbReference type="GO" id="GO:0005886">
    <property type="term" value="C:plasma membrane"/>
    <property type="evidence" value="ECO:0007669"/>
    <property type="project" value="UniProtKB-SubCell"/>
</dbReference>
<dbReference type="Gene3D" id="1.20.1250.20">
    <property type="entry name" value="MFS general substrate transporter like domains"/>
    <property type="match status" value="2"/>
</dbReference>
<feature type="transmembrane region" description="Helical" evidence="5">
    <location>
        <begin position="317"/>
        <end position="338"/>
    </location>
</feature>
<dbReference type="Pfam" id="PF07690">
    <property type="entry name" value="MFS_1"/>
    <property type="match status" value="1"/>
</dbReference>
<dbReference type="PROSITE" id="PS50850">
    <property type="entry name" value="MFS"/>
    <property type="match status" value="1"/>
</dbReference>
<organism evidence="7 8">
    <name type="scientific">Streptomyces bathyalis</name>
    <dbReference type="NCBI Taxonomy" id="2710756"/>
    <lineage>
        <taxon>Bacteria</taxon>
        <taxon>Bacillati</taxon>
        <taxon>Actinomycetota</taxon>
        <taxon>Actinomycetes</taxon>
        <taxon>Kitasatosporales</taxon>
        <taxon>Streptomycetaceae</taxon>
        <taxon>Streptomyces</taxon>
    </lineage>
</organism>
<feature type="transmembrane region" description="Helical" evidence="5">
    <location>
        <begin position="85"/>
        <end position="113"/>
    </location>
</feature>
<dbReference type="InterPro" id="IPR011701">
    <property type="entry name" value="MFS"/>
</dbReference>
<reference evidence="8" key="1">
    <citation type="submission" date="2020-02" db="EMBL/GenBank/DDBJ databases">
        <title>Streptomyces sp. ASO4wet.</title>
        <authorList>
            <person name="Risdian C."/>
            <person name="Landwehr W."/>
            <person name="Schupp P."/>
            <person name="Wink J."/>
        </authorList>
    </citation>
    <scope>NUCLEOTIDE SEQUENCE [LARGE SCALE GENOMIC DNA]</scope>
    <source>
        <strain evidence="8">ASO4wet</strain>
    </source>
</reference>
<feature type="transmembrane region" description="Helical" evidence="5">
    <location>
        <begin position="53"/>
        <end position="73"/>
    </location>
</feature>
<dbReference type="Proteomes" id="UP000595046">
    <property type="component" value="Chromosome"/>
</dbReference>
<name>A0A7T1TC46_9ACTN</name>
<dbReference type="EMBL" id="CP048882">
    <property type="protein sequence ID" value="QPP10248.1"/>
    <property type="molecule type" value="Genomic_DNA"/>
</dbReference>
<evidence type="ECO:0000256" key="4">
    <source>
        <dbReference type="ARBA" id="ARBA00023136"/>
    </source>
</evidence>
<accession>A0A7T1TC46</accession>
<dbReference type="AlphaFoldDB" id="A0A7T1TC46"/>
<keyword evidence="3 5" id="KW-1133">Transmembrane helix</keyword>
<evidence type="ECO:0000313" key="7">
    <source>
        <dbReference type="EMBL" id="QPP10248.1"/>
    </source>
</evidence>
<dbReference type="PANTHER" id="PTHR11662">
    <property type="entry name" value="SOLUTE CARRIER FAMILY 17"/>
    <property type="match status" value="1"/>
</dbReference>
<feature type="transmembrane region" description="Helical" evidence="5">
    <location>
        <begin position="224"/>
        <end position="242"/>
    </location>
</feature>
<feature type="transmembrane region" description="Helical" evidence="5">
    <location>
        <begin position="380"/>
        <end position="401"/>
    </location>
</feature>
<proteinExistence type="predicted"/>
<keyword evidence="4 5" id="KW-0472">Membrane</keyword>
<protein>
    <submittedName>
        <fullName evidence="7">MFS transporter</fullName>
    </submittedName>
</protein>
<dbReference type="InterPro" id="IPR036259">
    <property type="entry name" value="MFS_trans_sf"/>
</dbReference>
<feature type="transmembrane region" description="Helical" evidence="5">
    <location>
        <begin position="262"/>
        <end position="281"/>
    </location>
</feature>
<dbReference type="CDD" id="cd17319">
    <property type="entry name" value="MFS_ExuT_GudP_like"/>
    <property type="match status" value="1"/>
</dbReference>
<evidence type="ECO:0000256" key="5">
    <source>
        <dbReference type="SAM" id="Phobius"/>
    </source>
</evidence>
<feature type="transmembrane region" description="Helical" evidence="5">
    <location>
        <begin position="174"/>
        <end position="194"/>
    </location>
</feature>
<feature type="transmembrane region" description="Helical" evidence="5">
    <location>
        <begin position="350"/>
        <end position="374"/>
    </location>
</feature>
<evidence type="ECO:0000256" key="2">
    <source>
        <dbReference type="ARBA" id="ARBA00022692"/>
    </source>
</evidence>
<evidence type="ECO:0000313" key="8">
    <source>
        <dbReference type="Proteomes" id="UP000595046"/>
    </source>
</evidence>
<feature type="transmembrane region" description="Helical" evidence="5">
    <location>
        <begin position="293"/>
        <end position="311"/>
    </location>
</feature>